<feature type="chain" id="PRO_5036312111" evidence="1">
    <location>
        <begin position="29"/>
        <end position="81"/>
    </location>
</feature>
<protein>
    <submittedName>
        <fullName evidence="3">Uncharacterized protein</fullName>
    </submittedName>
</protein>
<proteinExistence type="predicted"/>
<dbReference type="OrthoDB" id="4629325at2"/>
<dbReference type="RefSeq" id="WP_085187992.1">
    <property type="nucleotide sequence ID" value="NZ_AP022605.1"/>
</dbReference>
<organism evidence="3 4">
    <name type="scientific">Mycolicibacterium doricum</name>
    <dbReference type="NCBI Taxonomy" id="126673"/>
    <lineage>
        <taxon>Bacteria</taxon>
        <taxon>Bacillati</taxon>
        <taxon>Actinomycetota</taxon>
        <taxon>Actinomycetes</taxon>
        <taxon>Mycobacteriales</taxon>
        <taxon>Mycobacteriaceae</taxon>
        <taxon>Mycolicibacterium</taxon>
    </lineage>
</organism>
<dbReference type="STRING" id="126673.AWC01_02795"/>
<name>A0A1X1TJA0_9MYCO</name>
<dbReference type="Proteomes" id="UP000193564">
    <property type="component" value="Unassembled WGS sequence"/>
</dbReference>
<feature type="signal peptide" evidence="1">
    <location>
        <begin position="1"/>
        <end position="28"/>
    </location>
</feature>
<evidence type="ECO:0000313" key="2">
    <source>
        <dbReference type="EMBL" id="BBZ08909.1"/>
    </source>
</evidence>
<evidence type="ECO:0000313" key="4">
    <source>
        <dbReference type="Proteomes" id="UP000193564"/>
    </source>
</evidence>
<evidence type="ECO:0000313" key="3">
    <source>
        <dbReference type="EMBL" id="ORV44661.1"/>
    </source>
</evidence>
<reference evidence="2" key="3">
    <citation type="submission" date="2020-02" db="EMBL/GenBank/DDBJ databases">
        <authorList>
            <person name="Matsumoto Y."/>
            <person name="Motooka D."/>
            <person name="Nakamura S."/>
        </authorList>
    </citation>
    <scope>NUCLEOTIDE SEQUENCE</scope>
    <source>
        <strain evidence="2">JCM 12405</strain>
    </source>
</reference>
<dbReference type="EMBL" id="AP022605">
    <property type="protein sequence ID" value="BBZ08909.1"/>
    <property type="molecule type" value="Genomic_DNA"/>
</dbReference>
<dbReference type="EMBL" id="LQOS01000011">
    <property type="protein sequence ID" value="ORV44661.1"/>
    <property type="molecule type" value="Genomic_DNA"/>
</dbReference>
<dbReference type="AlphaFoldDB" id="A0A1X1TJA0"/>
<dbReference type="Proteomes" id="UP000467201">
    <property type="component" value="Chromosome"/>
</dbReference>
<reference evidence="3 4" key="1">
    <citation type="submission" date="2016-01" db="EMBL/GenBank/DDBJ databases">
        <title>The new phylogeny of the genus Mycobacterium.</title>
        <authorList>
            <person name="Tarcisio F."/>
            <person name="Conor M."/>
            <person name="Antonella G."/>
            <person name="Elisabetta G."/>
            <person name="Giulia F.S."/>
            <person name="Sara T."/>
            <person name="Anna F."/>
            <person name="Clotilde B."/>
            <person name="Roberto B."/>
            <person name="Veronica D.S."/>
            <person name="Fabio R."/>
            <person name="Monica P."/>
            <person name="Olivier J."/>
            <person name="Enrico T."/>
            <person name="Nicola S."/>
        </authorList>
    </citation>
    <scope>NUCLEOTIDE SEQUENCE [LARGE SCALE GENOMIC DNA]</scope>
    <source>
        <strain evidence="3 4">DSM 44339</strain>
    </source>
</reference>
<keyword evidence="4" id="KW-1185">Reference proteome</keyword>
<keyword evidence="1" id="KW-0732">Signal</keyword>
<accession>A0A1X1TJA0</accession>
<gene>
    <name evidence="3" type="ORF">AWC01_02795</name>
    <name evidence="2" type="ORF">MDOR_30780</name>
</gene>
<sequence>MNKIVGLVPLAIAAGIGGAALMAPTAAAQPNCVTTGQTTFGGSTTQCSSPGNTQIVTSPGQTNYLYPWNDYYYGPALVFGW</sequence>
<evidence type="ECO:0000313" key="5">
    <source>
        <dbReference type="Proteomes" id="UP000467201"/>
    </source>
</evidence>
<evidence type="ECO:0000256" key="1">
    <source>
        <dbReference type="SAM" id="SignalP"/>
    </source>
</evidence>
<reference evidence="2 5" key="2">
    <citation type="journal article" date="2019" name="Emerg. Microbes Infect.">
        <title>Comprehensive subspecies identification of 175 nontuberculous mycobacteria species based on 7547 genomic profiles.</title>
        <authorList>
            <person name="Matsumoto Y."/>
            <person name="Kinjo T."/>
            <person name="Motooka D."/>
            <person name="Nabeya D."/>
            <person name="Jung N."/>
            <person name="Uechi K."/>
            <person name="Horii T."/>
            <person name="Iida T."/>
            <person name="Fujita J."/>
            <person name="Nakamura S."/>
        </authorList>
    </citation>
    <scope>NUCLEOTIDE SEQUENCE [LARGE SCALE GENOMIC DNA]</scope>
    <source>
        <strain evidence="2 5">JCM 12405</strain>
    </source>
</reference>
<dbReference type="KEGG" id="mdr:MDOR_30780"/>